<name>A0A841CXN9_9PSEU</name>
<gene>
    <name evidence="2" type="ORF">FHS29_007375</name>
</gene>
<comment type="caution">
    <text evidence="2">The sequence shown here is derived from an EMBL/GenBank/DDBJ whole genome shotgun (WGS) entry which is preliminary data.</text>
</comment>
<keyword evidence="1" id="KW-0472">Membrane</keyword>
<dbReference type="Proteomes" id="UP000547510">
    <property type="component" value="Unassembled WGS sequence"/>
</dbReference>
<protein>
    <submittedName>
        <fullName evidence="2">Uncharacterized protein</fullName>
    </submittedName>
</protein>
<keyword evidence="1" id="KW-0812">Transmembrane</keyword>
<reference evidence="2 3" key="1">
    <citation type="submission" date="2020-08" db="EMBL/GenBank/DDBJ databases">
        <title>Genomic Encyclopedia of Type Strains, Phase III (KMG-III): the genomes of soil and plant-associated and newly described type strains.</title>
        <authorList>
            <person name="Whitman W."/>
        </authorList>
    </citation>
    <scope>NUCLEOTIDE SEQUENCE [LARGE SCALE GENOMIC DNA]</scope>
    <source>
        <strain evidence="2 3">CECT 8640</strain>
    </source>
</reference>
<accession>A0A841CXN9</accession>
<dbReference type="EMBL" id="JACHJN010000023">
    <property type="protein sequence ID" value="MBB5960747.1"/>
    <property type="molecule type" value="Genomic_DNA"/>
</dbReference>
<proteinExistence type="predicted"/>
<evidence type="ECO:0000313" key="2">
    <source>
        <dbReference type="EMBL" id="MBB5960747.1"/>
    </source>
</evidence>
<evidence type="ECO:0000256" key="1">
    <source>
        <dbReference type="SAM" id="Phobius"/>
    </source>
</evidence>
<sequence length="100" mass="11261">MINEISVELEAQAAQIKEARAEVEHNKGLAAVHREAAEAVDKLVETTVRRVQTEITVKQESASRENVKRTKLQQWLFFLAGLFASIPIGLLVNFVYDLIK</sequence>
<organism evidence="2 3">
    <name type="scientific">Saccharothrix tamanrassetensis</name>
    <dbReference type="NCBI Taxonomy" id="1051531"/>
    <lineage>
        <taxon>Bacteria</taxon>
        <taxon>Bacillati</taxon>
        <taxon>Actinomycetota</taxon>
        <taxon>Actinomycetes</taxon>
        <taxon>Pseudonocardiales</taxon>
        <taxon>Pseudonocardiaceae</taxon>
        <taxon>Saccharothrix</taxon>
    </lineage>
</organism>
<keyword evidence="3" id="KW-1185">Reference proteome</keyword>
<feature type="transmembrane region" description="Helical" evidence="1">
    <location>
        <begin position="75"/>
        <end position="96"/>
    </location>
</feature>
<dbReference type="AlphaFoldDB" id="A0A841CXN9"/>
<dbReference type="RefSeq" id="WP_184699221.1">
    <property type="nucleotide sequence ID" value="NZ_JACHJN010000023.1"/>
</dbReference>
<keyword evidence="1" id="KW-1133">Transmembrane helix</keyword>
<evidence type="ECO:0000313" key="3">
    <source>
        <dbReference type="Proteomes" id="UP000547510"/>
    </source>
</evidence>